<sequence length="292" mass="34489">MRYINMAGYKPRGWQRKADVHLKALRHCADMQQRKAYLDTSTHKVWNEHKKKFERLSHGKCWFSEARATVSDYAIEHFRPKKGVDLIKSKDEYRECRTATDPNGYWWLSYELENFRLAAYKPNQLKANYFPLEAGSIIAKELDNSWRKEKYMLLDPCIEGDTTLLTYDGERPIEANPNPLSIEHIRARISIKVYGLDRLQRLKSARAVVLQYLKNYYNEASRNWNAMNSNRGNNQEAYQLAKIGFSNNCGYIIAMLRPDKEFTMMVLAFLKGMNKQWIRDHILTLAERKRYI</sequence>
<dbReference type="AlphaFoldDB" id="A0A7K1U587"/>
<keyword evidence="2" id="KW-1185">Reference proteome</keyword>
<accession>A0A7K1U587</accession>
<reference evidence="1 2" key="1">
    <citation type="submission" date="2019-12" db="EMBL/GenBank/DDBJ databases">
        <title>Chitinophaga sp. strain ysch24 (GDMCC 1.1355), whole genome shotgun sequence.</title>
        <authorList>
            <person name="Zhang X."/>
        </authorList>
    </citation>
    <scope>NUCLEOTIDE SEQUENCE [LARGE SCALE GENOMIC DNA]</scope>
    <source>
        <strain evidence="2">ysch24</strain>
    </source>
</reference>
<evidence type="ECO:0000313" key="2">
    <source>
        <dbReference type="Proteomes" id="UP000461730"/>
    </source>
</evidence>
<gene>
    <name evidence="1" type="ORF">GO493_14735</name>
</gene>
<proteinExistence type="predicted"/>
<dbReference type="EMBL" id="WRXN01000006">
    <property type="protein sequence ID" value="MVT09523.1"/>
    <property type="molecule type" value="Genomic_DNA"/>
</dbReference>
<protein>
    <recommendedName>
        <fullName evidence="3">HNH endonuclease</fullName>
    </recommendedName>
</protein>
<organism evidence="1 2">
    <name type="scientific">Chitinophaga tropicalis</name>
    <dbReference type="NCBI Taxonomy" id="2683588"/>
    <lineage>
        <taxon>Bacteria</taxon>
        <taxon>Pseudomonadati</taxon>
        <taxon>Bacteroidota</taxon>
        <taxon>Chitinophagia</taxon>
        <taxon>Chitinophagales</taxon>
        <taxon>Chitinophagaceae</taxon>
        <taxon>Chitinophaga</taxon>
    </lineage>
</organism>
<comment type="caution">
    <text evidence="1">The sequence shown here is derived from an EMBL/GenBank/DDBJ whole genome shotgun (WGS) entry which is preliminary data.</text>
</comment>
<name>A0A7K1U587_9BACT</name>
<evidence type="ECO:0008006" key="3">
    <source>
        <dbReference type="Google" id="ProtNLM"/>
    </source>
</evidence>
<evidence type="ECO:0000313" key="1">
    <source>
        <dbReference type="EMBL" id="MVT09523.1"/>
    </source>
</evidence>
<dbReference type="Proteomes" id="UP000461730">
    <property type="component" value="Unassembled WGS sequence"/>
</dbReference>